<dbReference type="eggNOG" id="ENOG502S42U">
    <property type="taxonomic scope" value="Eukaryota"/>
</dbReference>
<dbReference type="GO" id="GO:0051864">
    <property type="term" value="F:histone H3K36 demethylase activity"/>
    <property type="evidence" value="ECO:0007669"/>
    <property type="project" value="TreeGrafter"/>
</dbReference>
<evidence type="ECO:0000313" key="8">
    <source>
        <dbReference type="Proteomes" id="UP000002729"/>
    </source>
</evidence>
<comment type="similarity">
    <text evidence="5">Belongs to the ROX family.</text>
</comment>
<dbReference type="Gene3D" id="2.60.120.650">
    <property type="entry name" value="Cupin"/>
    <property type="match status" value="1"/>
</dbReference>
<keyword evidence="2" id="KW-0863">Zinc-finger</keyword>
<organism evidence="8">
    <name type="scientific">Aureococcus anophagefferens</name>
    <name type="common">Harmful bloom alga</name>
    <dbReference type="NCBI Taxonomy" id="44056"/>
    <lineage>
        <taxon>Eukaryota</taxon>
        <taxon>Sar</taxon>
        <taxon>Stramenopiles</taxon>
        <taxon>Ochrophyta</taxon>
        <taxon>Pelagophyceae</taxon>
        <taxon>Pelagomonadales</taxon>
        <taxon>Pelagomonadaceae</taxon>
        <taxon>Aureococcus</taxon>
    </lineage>
</organism>
<dbReference type="EC" id="1.14.11.-" evidence="5"/>
<dbReference type="GeneID" id="20228439"/>
<keyword evidence="8" id="KW-1185">Reference proteome</keyword>
<keyword evidence="5" id="KW-0804">Transcription</keyword>
<feature type="domain" description="JmjC" evidence="6">
    <location>
        <begin position="92"/>
        <end position="259"/>
    </location>
</feature>
<keyword evidence="5" id="KW-0539">Nucleus</keyword>
<dbReference type="PANTHER" id="PTHR13096:SF8">
    <property type="entry name" value="RIBOSOMAL OXYGENASE 1"/>
    <property type="match status" value="1"/>
</dbReference>
<keyword evidence="5" id="KW-0223">Dioxygenase</keyword>
<dbReference type="InterPro" id="IPR011016">
    <property type="entry name" value="Znf_RING-CH"/>
</dbReference>
<dbReference type="SMART" id="SM00744">
    <property type="entry name" value="RINGv"/>
    <property type="match status" value="1"/>
</dbReference>
<dbReference type="InterPro" id="IPR039994">
    <property type="entry name" value="NO66-like"/>
</dbReference>
<dbReference type="PROSITE" id="PS51184">
    <property type="entry name" value="JMJC"/>
    <property type="match status" value="1"/>
</dbReference>
<dbReference type="Pfam" id="PF08007">
    <property type="entry name" value="JmjC_2"/>
    <property type="match status" value="1"/>
</dbReference>
<proteinExistence type="inferred from homology"/>
<dbReference type="Proteomes" id="UP000002729">
    <property type="component" value="Unassembled WGS sequence"/>
</dbReference>
<dbReference type="GO" id="GO:0008270">
    <property type="term" value="F:zinc ion binding"/>
    <property type="evidence" value="ECO:0007669"/>
    <property type="project" value="UniProtKB-KW"/>
</dbReference>
<sequence>MRAWLLLSCCSPSRALDAQASRALMERLAPQLRSHWSRAAAHLPAAAPEVASLSLAHFDDHVDAGGFLGASRSAPSADSGWAVGGYRAADGLARALDDGGTLVPALASLALASLDALALPSTINGYATRAGEPVAAPPHTDFQEVVCLQCTGRQRWRAWRPPKPLGDALGAALALGKGPEPLRPEALGAPALDVVVEPGDVVYVPAGWPHATDTLLLGADRPSPGRATRPGGRPSLHLTLGLDHAVFSLDAFSARSALRGASDAALADAAVALPFDALTDVRACAAALGGGDRAAEVADGFAAHAAAIVALQRDLLADAVGDASPAAWARRWRRWARDSTREVLAHNAFIATGAREAPDFMDDAAFDAYVDRAFEIANAGGALQFDADAKAKVAADAAIAECAGGELADVDEPCYICGDDDRAGLVRGCACRGTAGVAHLKCLVAQARIAHEEEEDNALERWHSCKLCGQRFHGSRASRLDARVLEELRQERRG</sequence>
<dbReference type="GO" id="GO:0032453">
    <property type="term" value="F:histone H3K4 demethylase activity"/>
    <property type="evidence" value="ECO:0007669"/>
    <property type="project" value="TreeGrafter"/>
</dbReference>
<comment type="function">
    <text evidence="5">Oxygenase that can act as both a histone lysine demethylase and a ribosomal histidine hydroxylase.</text>
</comment>
<keyword evidence="5" id="KW-0560">Oxidoreductase</keyword>
<evidence type="ECO:0000256" key="4">
    <source>
        <dbReference type="ARBA" id="ARBA00023004"/>
    </source>
</evidence>
<dbReference type="PANTHER" id="PTHR13096">
    <property type="entry name" value="MINA53 MYC INDUCED NUCLEAR ANTIGEN"/>
    <property type="match status" value="1"/>
</dbReference>
<evidence type="ECO:0000256" key="3">
    <source>
        <dbReference type="ARBA" id="ARBA00022833"/>
    </source>
</evidence>
<dbReference type="EMBL" id="GL833132">
    <property type="protein sequence ID" value="EGB07153.1"/>
    <property type="molecule type" value="Genomic_DNA"/>
</dbReference>
<reference evidence="7 8" key="1">
    <citation type="journal article" date="2011" name="Proc. Natl. Acad. Sci. U.S.A.">
        <title>Niche of harmful alga Aureococcus anophagefferens revealed through ecogenomics.</title>
        <authorList>
            <person name="Gobler C.J."/>
            <person name="Berry D.L."/>
            <person name="Dyhrman S.T."/>
            <person name="Wilhelm S.W."/>
            <person name="Salamov A."/>
            <person name="Lobanov A.V."/>
            <person name="Zhang Y."/>
            <person name="Collier J.L."/>
            <person name="Wurch L.L."/>
            <person name="Kustka A.B."/>
            <person name="Dill B.D."/>
            <person name="Shah M."/>
            <person name="VerBerkmoes N.C."/>
            <person name="Kuo A."/>
            <person name="Terry A."/>
            <person name="Pangilinan J."/>
            <person name="Lindquist E.A."/>
            <person name="Lucas S."/>
            <person name="Paulsen I.T."/>
            <person name="Hattenrath-Lehmann T.K."/>
            <person name="Talmage S.C."/>
            <person name="Walker E.A."/>
            <person name="Koch F."/>
            <person name="Burson A.M."/>
            <person name="Marcoval M.A."/>
            <person name="Tang Y.Z."/>
            <person name="Lecleir G.R."/>
            <person name="Coyne K.J."/>
            <person name="Berg G.M."/>
            <person name="Bertrand E.M."/>
            <person name="Saito M.A."/>
            <person name="Gladyshev V.N."/>
            <person name="Grigoriev I.V."/>
        </authorList>
    </citation>
    <scope>NUCLEOTIDE SEQUENCE [LARGE SCALE GENOMIC DNA]</scope>
    <source>
        <strain evidence="8">CCMP 1984</strain>
    </source>
</reference>
<dbReference type="AlphaFoldDB" id="F0YCM4"/>
<dbReference type="InterPro" id="IPR013083">
    <property type="entry name" value="Znf_RING/FYVE/PHD"/>
</dbReference>
<keyword evidence="5" id="KW-0805">Transcription regulation</keyword>
<dbReference type="RefSeq" id="XP_009038378.1">
    <property type="nucleotide sequence ID" value="XM_009040130.1"/>
</dbReference>
<evidence type="ECO:0000256" key="1">
    <source>
        <dbReference type="ARBA" id="ARBA00022723"/>
    </source>
</evidence>
<gene>
    <name evidence="7" type="ORF">AURANDRAFT_71864</name>
</gene>
<evidence type="ECO:0000256" key="5">
    <source>
        <dbReference type="RuleBase" id="RU366061"/>
    </source>
</evidence>
<dbReference type="OrthoDB" id="425950at2759"/>
<keyword evidence="1 5" id="KW-0479">Metal-binding</keyword>
<dbReference type="Pfam" id="PF12906">
    <property type="entry name" value="RINGv"/>
    <property type="match status" value="1"/>
</dbReference>
<evidence type="ECO:0000313" key="7">
    <source>
        <dbReference type="EMBL" id="EGB07153.1"/>
    </source>
</evidence>
<protein>
    <recommendedName>
        <fullName evidence="5">Bifunctional lysine-specific demethylase and histidyl-hydroxylase</fullName>
        <ecNumber evidence="5">1.14.11.-</ecNumber>
    </recommendedName>
</protein>
<dbReference type="InterPro" id="IPR003347">
    <property type="entry name" value="JmjC_dom"/>
</dbReference>
<dbReference type="GO" id="GO:0005730">
    <property type="term" value="C:nucleolus"/>
    <property type="evidence" value="ECO:0007669"/>
    <property type="project" value="TreeGrafter"/>
</dbReference>
<evidence type="ECO:0000259" key="6">
    <source>
        <dbReference type="PROSITE" id="PS51184"/>
    </source>
</evidence>
<name>F0YCM4_AURAN</name>
<dbReference type="InParanoid" id="F0YCM4"/>
<keyword evidence="3" id="KW-0862">Zinc</keyword>
<comment type="cofactor">
    <cofactor evidence="5">
        <name>Fe(2+)</name>
        <dbReference type="ChEBI" id="CHEBI:29033"/>
    </cofactor>
    <text evidence="5">Binds 1 Fe(2+) ion per subunit.</text>
</comment>
<dbReference type="GO" id="GO:0005506">
    <property type="term" value="F:iron ion binding"/>
    <property type="evidence" value="ECO:0007669"/>
    <property type="project" value="UniProtKB-UniRule"/>
</dbReference>
<dbReference type="SUPFAM" id="SSF57850">
    <property type="entry name" value="RING/U-box"/>
    <property type="match status" value="1"/>
</dbReference>
<evidence type="ECO:0000256" key="2">
    <source>
        <dbReference type="ARBA" id="ARBA00022771"/>
    </source>
</evidence>
<dbReference type="KEGG" id="aaf:AURANDRAFT_71864"/>
<accession>F0YCM4</accession>
<dbReference type="SUPFAM" id="SSF51197">
    <property type="entry name" value="Clavaminate synthase-like"/>
    <property type="match status" value="1"/>
</dbReference>
<keyword evidence="4 5" id="KW-0408">Iron</keyword>
<comment type="subcellular location">
    <subcellularLocation>
        <location evidence="5">Nucleus</location>
    </subcellularLocation>
</comment>
<dbReference type="Gene3D" id="3.30.40.10">
    <property type="entry name" value="Zinc/RING finger domain, C3HC4 (zinc finger)"/>
    <property type="match status" value="1"/>
</dbReference>